<reference evidence="3 4" key="1">
    <citation type="submission" date="2022-01" db="EMBL/GenBank/DDBJ databases">
        <authorList>
            <person name="Won M."/>
            <person name="Kim S.-J."/>
            <person name="Kwon S.-W."/>
        </authorList>
    </citation>
    <scope>NUCLEOTIDE SEQUENCE [LARGE SCALE GENOMIC DNA]</scope>
    <source>
        <strain evidence="3 4">KCTC 23505</strain>
    </source>
</reference>
<feature type="region of interest" description="Disordered" evidence="1">
    <location>
        <begin position="28"/>
        <end position="90"/>
    </location>
</feature>
<accession>A0ABS9DRR8</accession>
<name>A0ABS9DRR8_9PROT</name>
<dbReference type="Proteomes" id="UP001521209">
    <property type="component" value="Unassembled WGS sequence"/>
</dbReference>
<feature type="compositionally biased region" description="Polar residues" evidence="1">
    <location>
        <begin position="53"/>
        <end position="90"/>
    </location>
</feature>
<evidence type="ECO:0000256" key="1">
    <source>
        <dbReference type="SAM" id="MobiDB-lite"/>
    </source>
</evidence>
<protein>
    <recommendedName>
        <fullName evidence="5">Lipoprotein</fullName>
    </recommendedName>
</protein>
<keyword evidence="2" id="KW-0732">Signal</keyword>
<evidence type="ECO:0000313" key="4">
    <source>
        <dbReference type="Proteomes" id="UP001521209"/>
    </source>
</evidence>
<feature type="chain" id="PRO_5046152547" description="Lipoprotein" evidence="2">
    <location>
        <begin position="24"/>
        <end position="90"/>
    </location>
</feature>
<dbReference type="EMBL" id="JAKGBZ010000002">
    <property type="protein sequence ID" value="MCF3945407.1"/>
    <property type="molecule type" value="Genomic_DNA"/>
</dbReference>
<organism evidence="3 4">
    <name type="scientific">Acidiphilium iwatense</name>
    <dbReference type="NCBI Taxonomy" id="768198"/>
    <lineage>
        <taxon>Bacteria</taxon>
        <taxon>Pseudomonadati</taxon>
        <taxon>Pseudomonadota</taxon>
        <taxon>Alphaproteobacteria</taxon>
        <taxon>Acetobacterales</taxon>
        <taxon>Acidocellaceae</taxon>
        <taxon>Acidiphilium</taxon>
    </lineage>
</organism>
<feature type="compositionally biased region" description="Polar residues" evidence="1">
    <location>
        <begin position="28"/>
        <end position="46"/>
    </location>
</feature>
<evidence type="ECO:0008006" key="5">
    <source>
        <dbReference type="Google" id="ProtNLM"/>
    </source>
</evidence>
<keyword evidence="4" id="KW-1185">Reference proteome</keyword>
<evidence type="ECO:0000313" key="3">
    <source>
        <dbReference type="EMBL" id="MCF3945407.1"/>
    </source>
</evidence>
<gene>
    <name evidence="3" type="ORF">L2A60_01745</name>
</gene>
<dbReference type="RefSeq" id="WP_235702647.1">
    <property type="nucleotide sequence ID" value="NZ_JAKGBZ010000002.1"/>
</dbReference>
<proteinExistence type="predicted"/>
<feature type="signal peptide" evidence="2">
    <location>
        <begin position="1"/>
        <end position="23"/>
    </location>
</feature>
<comment type="caution">
    <text evidence="3">The sequence shown here is derived from an EMBL/GenBank/DDBJ whole genome shotgun (WGS) entry which is preliminary data.</text>
</comment>
<evidence type="ECO:0000256" key="2">
    <source>
        <dbReference type="SAM" id="SignalP"/>
    </source>
</evidence>
<sequence>MKTRSMLTSVAAFSVLMTCSAFAATVTQGPAQNPSYNSKSNHSMAQQGERHQTTQPLSTPGTGQHQSINSPYSSKPSHSMTQQGERNQNN</sequence>